<dbReference type="Proteomes" id="UP000632377">
    <property type="component" value="Unassembled WGS sequence"/>
</dbReference>
<dbReference type="SUPFAM" id="SSF111283">
    <property type="entry name" value="Putative modulator of DNA gyrase, PmbA/TldD"/>
    <property type="match status" value="1"/>
</dbReference>
<protein>
    <submittedName>
        <fullName evidence="3">TldD/PmbA family protein</fullName>
    </submittedName>
</protein>
<dbReference type="EMBL" id="JAESWC010000012">
    <property type="protein sequence ID" value="MBL4937231.1"/>
    <property type="molecule type" value="Genomic_DNA"/>
</dbReference>
<dbReference type="InterPro" id="IPR051463">
    <property type="entry name" value="Peptidase_U62_metallo"/>
</dbReference>
<proteinExistence type="inferred from homology"/>
<dbReference type="InterPro" id="IPR036059">
    <property type="entry name" value="TldD/PmbA_sf"/>
</dbReference>
<evidence type="ECO:0000259" key="2">
    <source>
        <dbReference type="Pfam" id="PF19289"/>
    </source>
</evidence>
<evidence type="ECO:0000313" key="4">
    <source>
        <dbReference type="Proteomes" id="UP000632377"/>
    </source>
</evidence>
<evidence type="ECO:0000256" key="1">
    <source>
        <dbReference type="ARBA" id="ARBA00005836"/>
    </source>
</evidence>
<accession>A0ABS1TCZ3</accession>
<dbReference type="InterPro" id="IPR035068">
    <property type="entry name" value="TldD/PmbA_N"/>
</dbReference>
<gene>
    <name evidence="3" type="ORF">JK636_16000</name>
</gene>
<dbReference type="PANTHER" id="PTHR30624:SF4">
    <property type="entry name" value="METALLOPROTEASE TLDD"/>
    <property type="match status" value="1"/>
</dbReference>
<evidence type="ECO:0000313" key="3">
    <source>
        <dbReference type="EMBL" id="MBL4937231.1"/>
    </source>
</evidence>
<comment type="caution">
    <text evidence="3">The sequence shown here is derived from an EMBL/GenBank/DDBJ whole genome shotgun (WGS) entry which is preliminary data.</text>
</comment>
<dbReference type="InterPro" id="IPR045569">
    <property type="entry name" value="Metalloprtase-TldD/E_C"/>
</dbReference>
<dbReference type="Pfam" id="PF19289">
    <property type="entry name" value="PmbA_TldD_3rd"/>
    <property type="match status" value="1"/>
</dbReference>
<organism evidence="3 4">
    <name type="scientific">Clostridium rhizosphaerae</name>
    <dbReference type="NCBI Taxonomy" id="2803861"/>
    <lineage>
        <taxon>Bacteria</taxon>
        <taxon>Bacillati</taxon>
        <taxon>Bacillota</taxon>
        <taxon>Clostridia</taxon>
        <taxon>Eubacteriales</taxon>
        <taxon>Clostridiaceae</taxon>
        <taxon>Clostridium</taxon>
    </lineage>
</organism>
<sequence>MQVTMSSFLQGRKPILKELIGILAKDYKYVSILGTDSKGKTYNVQRTGVSLNDSSWSERGFVVRVHNGINYSEFSFNNIDKDTVNQVAEEIKMKINNQIKALETSLNLNNYDLIKEEELIKSFYGEVEKLPESKTSKEKIEFMTALKDKAFNLSKLLVNFRVAYNEVHVSKIFLSDKKDLEQSYIWSEGYLFAIARKEDNTRYAYKSFSGLKAVELLDEMEAEVSNVVSLAEKLLDAKPVKPGEYEVICTPEISGLIAHEAFGHGVEMDMFVKRRAKAIEYIDKYVASELVTMHDGAASAHHVSSYLFDDEGTLGTDTVIIDNGVLKRGLSDILSAMKLNTIPTGNGKRQSFERKAYARMTNTFFATGKDKLEDMISSIKHGYLLDGTMSGMEDPKSWGIQCMIMYGREILDGKLTDTIVSPVIMTGYVPDLLKSISMVSETVELSGSGACGKGYKEFAKVSDGGPYIKAKARLG</sequence>
<dbReference type="PANTHER" id="PTHR30624">
    <property type="entry name" value="UNCHARACTERIZED PROTEIN TLDD AND PMBA"/>
    <property type="match status" value="1"/>
</dbReference>
<name>A0ABS1TCZ3_9CLOT</name>
<feature type="domain" description="Metalloprotease TldD/E C-terminal" evidence="2">
    <location>
        <begin position="242"/>
        <end position="468"/>
    </location>
</feature>
<reference evidence="3 4" key="1">
    <citation type="submission" date="2021-01" db="EMBL/GenBank/DDBJ databases">
        <title>Genome public.</title>
        <authorList>
            <person name="Liu C."/>
            <person name="Sun Q."/>
        </authorList>
    </citation>
    <scope>NUCLEOTIDE SEQUENCE [LARGE SCALE GENOMIC DNA]</scope>
    <source>
        <strain evidence="3 4">YIM B02515</strain>
    </source>
</reference>
<keyword evidence="4" id="KW-1185">Reference proteome</keyword>
<dbReference type="RefSeq" id="WP_202749980.1">
    <property type="nucleotide sequence ID" value="NZ_JAESWC010000012.1"/>
</dbReference>
<dbReference type="Gene3D" id="3.30.2290.10">
    <property type="entry name" value="PmbA/TldD superfamily"/>
    <property type="match status" value="1"/>
</dbReference>
<comment type="similarity">
    <text evidence="1">Belongs to the peptidase U62 family.</text>
</comment>